<dbReference type="HOGENOM" id="CLU_148546_0_0_5"/>
<evidence type="ECO:0000313" key="4">
    <source>
        <dbReference type="Proteomes" id="UP000007460"/>
    </source>
</evidence>
<dbReference type="Proteomes" id="UP000007460">
    <property type="component" value="Chromosome"/>
</dbReference>
<organism evidence="3 4">
    <name type="scientific">Puniceispirillum marinum (strain IMCC1322)</name>
    <dbReference type="NCBI Taxonomy" id="488538"/>
    <lineage>
        <taxon>Bacteria</taxon>
        <taxon>Pseudomonadati</taxon>
        <taxon>Pseudomonadota</taxon>
        <taxon>Alphaproteobacteria</taxon>
        <taxon>Candidatus Puniceispirillales</taxon>
        <taxon>Candidatus Puniceispirillaceae</taxon>
        <taxon>Candidatus Puniceispirillum</taxon>
    </lineage>
</organism>
<dbReference type="OrthoDB" id="7360766at2"/>
<dbReference type="KEGG" id="apb:SAR116_0136"/>
<dbReference type="InterPro" id="IPR011719">
    <property type="entry name" value="CHP02058"/>
</dbReference>
<dbReference type="AlphaFoldDB" id="D5BP97"/>
<dbReference type="EMBL" id="CP001751">
    <property type="protein sequence ID" value="ADE38379.1"/>
    <property type="molecule type" value="Genomic_DNA"/>
</dbReference>
<evidence type="ECO:0000256" key="1">
    <source>
        <dbReference type="ARBA" id="ARBA00022741"/>
    </source>
</evidence>
<keyword evidence="2" id="KW-0342">GTP-binding</keyword>
<dbReference type="NCBIfam" id="TIGR02058">
    <property type="entry name" value="lin0512_fam"/>
    <property type="match status" value="1"/>
</dbReference>
<evidence type="ECO:0000256" key="2">
    <source>
        <dbReference type="ARBA" id="ARBA00023134"/>
    </source>
</evidence>
<dbReference type="GO" id="GO:0005525">
    <property type="term" value="F:GTP binding"/>
    <property type="evidence" value="ECO:0007669"/>
    <property type="project" value="UniProtKB-KW"/>
</dbReference>
<dbReference type="RefSeq" id="WP_013045009.1">
    <property type="nucleotide sequence ID" value="NC_014010.1"/>
</dbReference>
<keyword evidence="1" id="KW-0547">Nucleotide-binding</keyword>
<dbReference type="InterPro" id="IPR037103">
    <property type="entry name" value="Tubulin/FtsZ-like_C"/>
</dbReference>
<dbReference type="Pfam" id="PF09585">
    <property type="entry name" value="Lin0512_fam"/>
    <property type="match status" value="1"/>
</dbReference>
<dbReference type="PANTHER" id="PTHR34784">
    <property type="entry name" value="50S RIBOSOMAL PROTEIN L34"/>
    <property type="match status" value="1"/>
</dbReference>
<keyword evidence="4" id="KW-1185">Reference proteome</keyword>
<sequence>MAKTRVAMELGMGTSLRAEDYTKAAVRALKDALWHNSLSVADAFGFPRDAMIVDIEIAVQKPDAVDTNAVKAVLPYGKGAVTVVKGGLDVPKPDGAGKTIIANAAVLVSFDMERRHHAVIQPEAGR</sequence>
<gene>
    <name evidence="3" type="ordered locus">SAR116_0136</name>
</gene>
<dbReference type="STRING" id="488538.SAR116_0136"/>
<name>D5BP97_PUNMI</name>
<dbReference type="PANTHER" id="PTHR34784:SF1">
    <property type="entry name" value="50S RIBOSOMAL PROTEIN L34"/>
    <property type="match status" value="1"/>
</dbReference>
<protein>
    <submittedName>
        <fullName evidence="3">Uncharacterized protein</fullName>
    </submittedName>
</protein>
<dbReference type="eggNOG" id="ENOG5032NV5">
    <property type="taxonomic scope" value="Bacteria"/>
</dbReference>
<dbReference type="Gene3D" id="3.30.1330.20">
    <property type="entry name" value="Tubulin/FtsZ, C-terminal domain"/>
    <property type="match status" value="1"/>
</dbReference>
<proteinExistence type="predicted"/>
<evidence type="ECO:0000313" key="3">
    <source>
        <dbReference type="EMBL" id="ADE38379.1"/>
    </source>
</evidence>
<reference evidence="3 4" key="1">
    <citation type="journal article" date="2010" name="J. Bacteriol.">
        <title>Complete genome sequence of "Candidatus Puniceispirillum marinum" IMCC1322, a representative of the SAR116 clade in the Alphaproteobacteria.</title>
        <authorList>
            <person name="Oh H.M."/>
            <person name="Kwon K.K."/>
            <person name="Kang I."/>
            <person name="Kang S.G."/>
            <person name="Lee J.H."/>
            <person name="Kim S.J."/>
            <person name="Cho J.C."/>
        </authorList>
    </citation>
    <scope>NUCLEOTIDE SEQUENCE [LARGE SCALE GENOMIC DNA]</scope>
    <source>
        <strain evidence="3 4">IMCC1322</strain>
    </source>
</reference>
<accession>D5BP97</accession>